<reference evidence="1" key="1">
    <citation type="journal article" date="2014" name="Int. J. Syst. Evol. Microbiol.">
        <title>Complete genome sequence of Corynebacterium casei LMG S-19264T (=DSM 44701T), isolated from a smear-ripened cheese.</title>
        <authorList>
            <consortium name="US DOE Joint Genome Institute (JGI-PGF)"/>
            <person name="Walter F."/>
            <person name="Albersmeier A."/>
            <person name="Kalinowski J."/>
            <person name="Ruckert C."/>
        </authorList>
    </citation>
    <scope>NUCLEOTIDE SEQUENCE</scope>
    <source>
        <strain evidence="1">KCTC 32437</strain>
    </source>
</reference>
<dbReference type="AlphaFoldDB" id="A0A918S143"/>
<reference evidence="1" key="2">
    <citation type="submission" date="2020-09" db="EMBL/GenBank/DDBJ databases">
        <authorList>
            <person name="Sun Q."/>
            <person name="Kim S."/>
        </authorList>
    </citation>
    <scope>NUCLEOTIDE SEQUENCE</scope>
    <source>
        <strain evidence="1">KCTC 32437</strain>
    </source>
</reference>
<protein>
    <submittedName>
        <fullName evidence="1">Uncharacterized protein</fullName>
    </submittedName>
</protein>
<evidence type="ECO:0000313" key="2">
    <source>
        <dbReference type="Proteomes" id="UP000646579"/>
    </source>
</evidence>
<sequence length="109" mass="12604">MNNHRTMHGLIDPEIHMPGESVPPNKTIYGKGHTTIVFDSYETEKAALEIAWGDRQRRAIMERRWDVDGKEWNLRQRMERAGFEFEALGREYVNSPMIYKIRKAGGAAA</sequence>
<dbReference type="RefSeq" id="WP_189424489.1">
    <property type="nucleotide sequence ID" value="NZ_BMZE01000001.1"/>
</dbReference>
<organism evidence="1 2">
    <name type="scientific">Devosia pacifica</name>
    <dbReference type="NCBI Taxonomy" id="1335967"/>
    <lineage>
        <taxon>Bacteria</taxon>
        <taxon>Pseudomonadati</taxon>
        <taxon>Pseudomonadota</taxon>
        <taxon>Alphaproteobacteria</taxon>
        <taxon>Hyphomicrobiales</taxon>
        <taxon>Devosiaceae</taxon>
        <taxon>Devosia</taxon>
    </lineage>
</organism>
<proteinExistence type="predicted"/>
<comment type="caution">
    <text evidence="1">The sequence shown here is derived from an EMBL/GenBank/DDBJ whole genome shotgun (WGS) entry which is preliminary data.</text>
</comment>
<gene>
    <name evidence="1" type="ORF">GCM10007989_13420</name>
</gene>
<accession>A0A918S143</accession>
<dbReference type="EMBL" id="BMZE01000001">
    <property type="protein sequence ID" value="GHA19241.1"/>
    <property type="molecule type" value="Genomic_DNA"/>
</dbReference>
<keyword evidence="2" id="KW-1185">Reference proteome</keyword>
<dbReference type="Proteomes" id="UP000646579">
    <property type="component" value="Unassembled WGS sequence"/>
</dbReference>
<evidence type="ECO:0000313" key="1">
    <source>
        <dbReference type="EMBL" id="GHA19241.1"/>
    </source>
</evidence>
<name>A0A918S143_9HYPH</name>